<evidence type="ECO:0000256" key="10">
    <source>
        <dbReference type="PROSITE-ProRule" id="PRU00125"/>
    </source>
</evidence>
<evidence type="ECO:0000313" key="14">
    <source>
        <dbReference type="Proteomes" id="UP000230750"/>
    </source>
</evidence>
<keyword evidence="3" id="KW-0963">Cytoplasm</keyword>
<evidence type="ECO:0000256" key="6">
    <source>
        <dbReference type="ARBA" id="ARBA00022833"/>
    </source>
</evidence>
<dbReference type="GO" id="GO:0046872">
    <property type="term" value="F:metal ion binding"/>
    <property type="evidence" value="ECO:0007669"/>
    <property type="project" value="UniProtKB-KW"/>
</dbReference>
<feature type="compositionally biased region" description="Polar residues" evidence="11">
    <location>
        <begin position="141"/>
        <end position="155"/>
    </location>
</feature>
<evidence type="ECO:0000256" key="4">
    <source>
        <dbReference type="ARBA" id="ARBA00022723"/>
    </source>
</evidence>
<sequence>MDNLHELDSLLQDLEAAQYQFTKAPSDVPPPKPAQFPAQGSSSKVPPAVAPKPKSPSKSKPVPYQATVSQSSQQVSQAPVSSQPQINQPAPRSASSATRELDDLMASLSDFQLSSSSPPKDSEPQYAQPMKGSQAPPPPQQVNMNGQNAAPSQKPDQPGGDQLDSMLGHLHSDVSRQGVNTVAKGHCAACNKQIVGQIVTALGKTWHPEHFVCNHCQQELGMENFFERDEKAYCENDYHNLFSPRCAYCNGAILGECRMPFNGGSFFDHDGIPYCEIHYHAVRGSLCAGCNKPITGRCITAMQKKFHPEHFVCSYCMKQLNKGTFKEQNDKPYCHTCFEKLFS</sequence>
<reference evidence="13 14" key="1">
    <citation type="journal article" date="2017" name="PLoS Biol.">
        <title>The sea cucumber genome provides insights into morphological evolution and visceral regeneration.</title>
        <authorList>
            <person name="Zhang X."/>
            <person name="Sun L."/>
            <person name="Yuan J."/>
            <person name="Sun Y."/>
            <person name="Gao Y."/>
            <person name="Zhang L."/>
            <person name="Li S."/>
            <person name="Dai H."/>
            <person name="Hamel J.F."/>
            <person name="Liu C."/>
            <person name="Yu Y."/>
            <person name="Liu S."/>
            <person name="Lin W."/>
            <person name="Guo K."/>
            <person name="Jin S."/>
            <person name="Xu P."/>
            <person name="Storey K.B."/>
            <person name="Huan P."/>
            <person name="Zhang T."/>
            <person name="Zhou Y."/>
            <person name="Zhang J."/>
            <person name="Lin C."/>
            <person name="Li X."/>
            <person name="Xing L."/>
            <person name="Huo D."/>
            <person name="Sun M."/>
            <person name="Wang L."/>
            <person name="Mercier A."/>
            <person name="Li F."/>
            <person name="Yang H."/>
            <person name="Xiang J."/>
        </authorList>
    </citation>
    <scope>NUCLEOTIDE SEQUENCE [LARGE SCALE GENOMIC DNA]</scope>
    <source>
        <strain evidence="13">Shaxun</strain>
        <tissue evidence="13">Muscle</tissue>
    </source>
</reference>
<evidence type="ECO:0000256" key="7">
    <source>
        <dbReference type="ARBA" id="ARBA00022949"/>
    </source>
</evidence>
<protein>
    <submittedName>
        <fullName evidence="13">Putative paxillin</fullName>
    </submittedName>
</protein>
<dbReference type="EMBL" id="MRZV01000777">
    <property type="protein sequence ID" value="PIK44435.1"/>
    <property type="molecule type" value="Genomic_DNA"/>
</dbReference>
<keyword evidence="7" id="KW-0965">Cell junction</keyword>
<keyword evidence="14" id="KW-1185">Reference proteome</keyword>
<feature type="region of interest" description="Disordered" evidence="11">
    <location>
        <begin position="111"/>
        <end position="167"/>
    </location>
</feature>
<keyword evidence="8 10" id="KW-0440">LIM domain</keyword>
<feature type="domain" description="LIM zinc-binding" evidence="12">
    <location>
        <begin position="285"/>
        <end position="343"/>
    </location>
</feature>
<keyword evidence="4 10" id="KW-0479">Metal-binding</keyword>
<feature type="domain" description="LIM zinc-binding" evidence="12">
    <location>
        <begin position="185"/>
        <end position="244"/>
    </location>
</feature>
<proteinExistence type="predicted"/>
<dbReference type="InterPro" id="IPR047075">
    <property type="entry name" value="Paxillin_TGFB1I1_LIM_dom1"/>
</dbReference>
<dbReference type="Pfam" id="PF03535">
    <property type="entry name" value="Paxillin"/>
    <property type="match status" value="1"/>
</dbReference>
<dbReference type="InterPro" id="IPR001781">
    <property type="entry name" value="Znf_LIM"/>
</dbReference>
<evidence type="ECO:0000256" key="9">
    <source>
        <dbReference type="ARBA" id="ARBA00023212"/>
    </source>
</evidence>
<evidence type="ECO:0000256" key="8">
    <source>
        <dbReference type="ARBA" id="ARBA00023038"/>
    </source>
</evidence>
<dbReference type="Pfam" id="PF00412">
    <property type="entry name" value="LIM"/>
    <property type="match status" value="2"/>
</dbReference>
<evidence type="ECO:0000256" key="2">
    <source>
        <dbReference type="ARBA" id="ARBA00004246"/>
    </source>
</evidence>
<feature type="compositionally biased region" description="Polar residues" evidence="11">
    <location>
        <begin position="86"/>
        <end position="97"/>
    </location>
</feature>
<organism evidence="13 14">
    <name type="scientific">Stichopus japonicus</name>
    <name type="common">Sea cucumber</name>
    <dbReference type="NCBI Taxonomy" id="307972"/>
    <lineage>
        <taxon>Eukaryota</taxon>
        <taxon>Metazoa</taxon>
        <taxon>Echinodermata</taxon>
        <taxon>Eleutherozoa</taxon>
        <taxon>Echinozoa</taxon>
        <taxon>Holothuroidea</taxon>
        <taxon>Aspidochirotacea</taxon>
        <taxon>Aspidochirotida</taxon>
        <taxon>Stichopodidae</taxon>
        <taxon>Apostichopus</taxon>
    </lineage>
</organism>
<dbReference type="AlphaFoldDB" id="A0A2G8K8Y9"/>
<feature type="compositionally biased region" description="Low complexity" evidence="11">
    <location>
        <begin position="56"/>
        <end position="85"/>
    </location>
</feature>
<dbReference type="PROSITE" id="PS00478">
    <property type="entry name" value="LIM_DOMAIN_1"/>
    <property type="match status" value="2"/>
</dbReference>
<dbReference type="SUPFAM" id="SSF57716">
    <property type="entry name" value="Glucocorticoid receptor-like (DNA-binding domain)"/>
    <property type="match status" value="4"/>
</dbReference>
<keyword evidence="9" id="KW-0206">Cytoskeleton</keyword>
<evidence type="ECO:0000313" key="13">
    <source>
        <dbReference type="EMBL" id="PIK44435.1"/>
    </source>
</evidence>
<comment type="subcellular location">
    <subcellularLocation>
        <location evidence="2">Cell junction</location>
        <location evidence="2">Focal adhesion</location>
    </subcellularLocation>
    <subcellularLocation>
        <location evidence="1">Cytoplasm</location>
        <location evidence="1">Cytoskeleton</location>
    </subcellularLocation>
</comment>
<accession>A0A2G8K8Y9</accession>
<dbReference type="GO" id="GO:0005856">
    <property type="term" value="C:cytoskeleton"/>
    <property type="evidence" value="ECO:0007669"/>
    <property type="project" value="UniProtKB-SubCell"/>
</dbReference>
<evidence type="ECO:0000256" key="1">
    <source>
        <dbReference type="ARBA" id="ARBA00004245"/>
    </source>
</evidence>
<dbReference type="PANTHER" id="PTHR24216:SF8">
    <property type="entry name" value="PAXILLIN, ISOFORM F"/>
    <property type="match status" value="1"/>
</dbReference>
<keyword evidence="6 10" id="KW-0862">Zinc</keyword>
<evidence type="ECO:0000256" key="3">
    <source>
        <dbReference type="ARBA" id="ARBA00022490"/>
    </source>
</evidence>
<dbReference type="Proteomes" id="UP000230750">
    <property type="component" value="Unassembled WGS sequence"/>
</dbReference>
<dbReference type="SMART" id="SM00132">
    <property type="entry name" value="LIM"/>
    <property type="match status" value="3"/>
</dbReference>
<dbReference type="CDD" id="cd09411">
    <property type="entry name" value="LIM4_Paxillin"/>
    <property type="match status" value="1"/>
</dbReference>
<feature type="region of interest" description="Disordered" evidence="11">
    <location>
        <begin position="21"/>
        <end position="97"/>
    </location>
</feature>
<name>A0A2G8K8Y9_STIJA</name>
<keyword evidence="5" id="KW-0677">Repeat</keyword>
<dbReference type="FunFam" id="2.10.110.10:FF:000008">
    <property type="entry name" value="Paxillin isoform 1"/>
    <property type="match status" value="1"/>
</dbReference>
<dbReference type="OrthoDB" id="15567at2759"/>
<evidence type="ECO:0000256" key="5">
    <source>
        <dbReference type="ARBA" id="ARBA00022737"/>
    </source>
</evidence>
<evidence type="ECO:0000256" key="11">
    <source>
        <dbReference type="SAM" id="MobiDB-lite"/>
    </source>
</evidence>
<dbReference type="InterPro" id="IPR001904">
    <property type="entry name" value="Paxillin_Lim_dom4"/>
</dbReference>
<dbReference type="CDD" id="cd09336">
    <property type="entry name" value="LIM1_Paxillin_like"/>
    <property type="match status" value="1"/>
</dbReference>
<gene>
    <name evidence="13" type="ORF">BSL78_18712</name>
</gene>
<comment type="caution">
    <text evidence="13">The sequence shown here is derived from an EMBL/GenBank/DDBJ whole genome shotgun (WGS) entry which is preliminary data.</text>
</comment>
<dbReference type="PANTHER" id="PTHR24216">
    <property type="entry name" value="PAXILLIN-RELATED"/>
    <property type="match status" value="1"/>
</dbReference>
<evidence type="ECO:0000259" key="12">
    <source>
        <dbReference type="PROSITE" id="PS50023"/>
    </source>
</evidence>
<dbReference type="PROSITE" id="PS50023">
    <property type="entry name" value="LIM_DOMAIN_2"/>
    <property type="match status" value="2"/>
</dbReference>
<dbReference type="FunFam" id="2.10.110.10:FF:000009">
    <property type="entry name" value="Paxillin isoform 1"/>
    <property type="match status" value="1"/>
</dbReference>
<dbReference type="GO" id="GO:0005925">
    <property type="term" value="C:focal adhesion"/>
    <property type="evidence" value="ECO:0007669"/>
    <property type="project" value="UniProtKB-SubCell"/>
</dbReference>
<dbReference type="STRING" id="307972.A0A2G8K8Y9"/>
<dbReference type="Gene3D" id="2.10.110.10">
    <property type="entry name" value="Cysteine Rich Protein"/>
    <property type="match status" value="3"/>
</dbReference>